<keyword evidence="3" id="KW-1185">Reference proteome</keyword>
<evidence type="ECO:0008006" key="4">
    <source>
        <dbReference type="Google" id="ProtNLM"/>
    </source>
</evidence>
<dbReference type="RefSeq" id="XP_016631039.1">
    <property type="nucleotide sequence ID" value="XM_016778133.1"/>
</dbReference>
<dbReference type="STRING" id="1442371.A0A0D2IIV9"/>
<dbReference type="EMBL" id="KN848076">
    <property type="protein sequence ID" value="KIX96916.1"/>
    <property type="molecule type" value="Genomic_DNA"/>
</dbReference>
<evidence type="ECO:0000313" key="3">
    <source>
        <dbReference type="Proteomes" id="UP000053411"/>
    </source>
</evidence>
<accession>A0A0D2IIV9</accession>
<gene>
    <name evidence="2" type="ORF">Z520_07636</name>
</gene>
<dbReference type="GeneID" id="27713382"/>
<dbReference type="Pfam" id="PF11951">
    <property type="entry name" value="Fungal_trans_2"/>
    <property type="match status" value="1"/>
</dbReference>
<feature type="region of interest" description="Disordered" evidence="1">
    <location>
        <begin position="42"/>
        <end position="69"/>
    </location>
</feature>
<protein>
    <recommendedName>
        <fullName evidence="4">Zn(2)-C6 fungal-type domain-containing protein</fullName>
    </recommendedName>
</protein>
<dbReference type="InterPro" id="IPR021858">
    <property type="entry name" value="Fun_TF"/>
</dbReference>
<name>A0A0D2IIV9_9EURO</name>
<reference evidence="2 3" key="1">
    <citation type="submission" date="2015-01" db="EMBL/GenBank/DDBJ databases">
        <title>The Genome Sequence of Fonsecaea multimorphosa CBS 102226.</title>
        <authorList>
            <consortium name="The Broad Institute Genomics Platform"/>
            <person name="Cuomo C."/>
            <person name="de Hoog S."/>
            <person name="Gorbushina A."/>
            <person name="Stielow B."/>
            <person name="Teixiera M."/>
            <person name="Abouelleil A."/>
            <person name="Chapman S.B."/>
            <person name="Priest M."/>
            <person name="Young S.K."/>
            <person name="Wortman J."/>
            <person name="Nusbaum C."/>
            <person name="Birren B."/>
        </authorList>
    </citation>
    <scope>NUCLEOTIDE SEQUENCE [LARGE SCALE GENOMIC DNA]</scope>
    <source>
        <strain evidence="2 3">CBS 102226</strain>
    </source>
</reference>
<proteinExistence type="predicted"/>
<feature type="non-terminal residue" evidence="2">
    <location>
        <position position="1"/>
    </location>
</feature>
<dbReference type="VEuPathDB" id="FungiDB:Z520_07636"/>
<dbReference type="InterPro" id="IPR053175">
    <property type="entry name" value="DHMBA_Reg_Transcription_Factor"/>
</dbReference>
<organism evidence="2 3">
    <name type="scientific">Fonsecaea multimorphosa CBS 102226</name>
    <dbReference type="NCBI Taxonomy" id="1442371"/>
    <lineage>
        <taxon>Eukaryota</taxon>
        <taxon>Fungi</taxon>
        <taxon>Dikarya</taxon>
        <taxon>Ascomycota</taxon>
        <taxon>Pezizomycotina</taxon>
        <taxon>Eurotiomycetes</taxon>
        <taxon>Chaetothyriomycetidae</taxon>
        <taxon>Chaetothyriales</taxon>
        <taxon>Herpotrichiellaceae</taxon>
        <taxon>Fonsecaea</taxon>
    </lineage>
</organism>
<sequence>CDQLRPWCTQCRNAARVCPGYRNELDLVFRNENERIKEKYKVKRESIGPGEPATAGRARSTPALSTSNSDYLKQPLRDLATQFFLAKYVRGGNFDWLPVLYTTSQSSPVLVPMCQAVSLASLSNDMQRPDIMVDARHHYSIAIKHINLALQSKERLLHDDTLAAILLLAQFETFSADKSTQSNSWGSHIHGALTLLGLRPRQQFESPVGMKLFRHISSSIYVDAIQHRRRLPPQFLDLRAVAAPFQPRSDPLVRLAEIMNDFIDLRATIAERGGTTSASANAWSWIERAQAIEQQECAFLADLPPTWRFKVVTRGAPKTCFSDEHHSSYNNVDHIYHGTYHLYGDPRILQAWNIVRMTRLVLNEIVYKCICAMKGLSRRSNPVSSWDSRPFFDWAGLELESANVVNELASDICYSVPQFVQMPPSGSAATSSQYSPVSTNSDNTTSLAACYFLIWPLYVAASSPVVSASTDDVRRYAIDRLRYMEARMKIPQAGIVAQKLEQGDLREDW</sequence>
<dbReference type="OrthoDB" id="2991872at2759"/>
<dbReference type="AlphaFoldDB" id="A0A0D2IIV9"/>
<dbReference type="Proteomes" id="UP000053411">
    <property type="component" value="Unassembled WGS sequence"/>
</dbReference>
<dbReference type="PANTHER" id="PTHR38791">
    <property type="entry name" value="ZN(II)2CYS6 TRANSCRIPTION FACTOR (EUROFUNG)-RELATED-RELATED"/>
    <property type="match status" value="1"/>
</dbReference>
<evidence type="ECO:0000313" key="2">
    <source>
        <dbReference type="EMBL" id="KIX96916.1"/>
    </source>
</evidence>
<evidence type="ECO:0000256" key="1">
    <source>
        <dbReference type="SAM" id="MobiDB-lite"/>
    </source>
</evidence>